<feature type="compositionally biased region" description="Basic and acidic residues" evidence="1">
    <location>
        <begin position="422"/>
        <end position="442"/>
    </location>
</feature>
<organism evidence="3">
    <name type="scientific">Trypanosoma brucei</name>
    <dbReference type="NCBI Taxonomy" id="5691"/>
    <lineage>
        <taxon>Eukaryota</taxon>
        <taxon>Discoba</taxon>
        <taxon>Euglenozoa</taxon>
        <taxon>Kinetoplastea</taxon>
        <taxon>Metakinetoplastina</taxon>
        <taxon>Trypanosomatida</taxon>
        <taxon>Trypanosomatidae</taxon>
        <taxon>Trypanosoma</taxon>
    </lineage>
</organism>
<name>M4SXX2_9TRYP</name>
<evidence type="ECO:0000313" key="3">
    <source>
        <dbReference type="EMBL" id="AGH60141.1"/>
    </source>
</evidence>
<feature type="compositionally biased region" description="Polar residues" evidence="1">
    <location>
        <begin position="406"/>
        <end position="421"/>
    </location>
</feature>
<feature type="compositionally biased region" description="Basic and acidic residues" evidence="1">
    <location>
        <begin position="449"/>
        <end position="460"/>
    </location>
</feature>
<dbReference type="EMBL" id="KC612710">
    <property type="protein sequence ID" value="AGH60141.1"/>
    <property type="molecule type" value="Genomic_DNA"/>
</dbReference>
<feature type="region of interest" description="Disordered" evidence="1">
    <location>
        <begin position="406"/>
        <end position="460"/>
    </location>
</feature>
<feature type="signal peptide" evidence="2">
    <location>
        <begin position="1"/>
        <end position="20"/>
    </location>
</feature>
<dbReference type="AlphaFoldDB" id="M4SXX2"/>
<feature type="chain" id="PRO_5004058562" evidence="2">
    <location>
        <begin position="21"/>
        <end position="460"/>
    </location>
</feature>
<evidence type="ECO:0000256" key="2">
    <source>
        <dbReference type="SAM" id="SignalP"/>
    </source>
</evidence>
<dbReference type="VEuPathDB" id="TriTrypDB:Tb427_090011100"/>
<reference evidence="3" key="2">
    <citation type="journal article" date="2014" name="Mol. Biochem. Parasitol.">
        <title>Capturing the variant surface glycoprotein repertoire (the VSGnome) of Trypanosoma brucei Lister 427.</title>
        <authorList>
            <person name="Cross G.A."/>
            <person name="Kim H.S."/>
            <person name="Wickstead B."/>
        </authorList>
    </citation>
    <scope>NUCLEOTIDE SEQUENCE</scope>
    <source>
        <strain evidence="3">Lister 427</strain>
    </source>
</reference>
<dbReference type="SUPFAM" id="SSF58087">
    <property type="entry name" value="Variant surface glycoprotein (N-terminal domain)"/>
    <property type="match status" value="1"/>
</dbReference>
<accession>M4SXX2</accession>
<evidence type="ECO:0000256" key="1">
    <source>
        <dbReference type="SAM" id="MobiDB-lite"/>
    </source>
</evidence>
<sequence>MRAEITGFVLFTLTAKLAAAQATARKSIDAVNTPCKEIGYLTKLRDKFGSQIAAARARQQELADDIIVLTAATALANDATTQAGFTTLLALTALRKQQQEQELNAGKKALEDAVLTLNSRIAQIKVAIFTNDKTTTVVGQAKAGTGSGNWLNSAEKKCDIAVTFQQTDTADCSADLTSGDHITAAISELKNLGVVKLHPDKFFHIPELTLDARNKGDVSSFSNSVFVAGACLNSGQSIGTADKGFGVKEAKMKASPQPTDVDLHQQSTANKPCANHVIPPNSLLTTDKAVANALCASKGIEIKLSPRPIKQDLAELRVDTEMPTIAQIIMTGSDKTGLPADKKEEIVDNLCGEKGTKVQQKWIQPLENKQITFKIGAETKQPKVSEVATTTNIGYAMAAAFYQGNQKQSQAATAGAESNQDGESKEKKGEKTIGNKEGEKITPGECTAAEEKDCDKTKCA</sequence>
<dbReference type="VEuPathDB" id="TriTrypDB:Tb10.v4.0065"/>
<keyword evidence="2" id="KW-0732">Signal</keyword>
<proteinExistence type="predicted"/>
<protein>
    <submittedName>
        <fullName evidence="3">Variant surface glycoprotein 1203</fullName>
    </submittedName>
</protein>
<reference evidence="3" key="1">
    <citation type="submission" date="2013-02" db="EMBL/GenBank/DDBJ databases">
        <authorList>
            <person name="Cross G.A.M."/>
            <person name="Kim H.-S."/>
            <person name="Wickstead B."/>
        </authorList>
    </citation>
    <scope>NUCLEOTIDE SEQUENCE</scope>
    <source>
        <strain evidence="3">Lister 427</strain>
    </source>
</reference>